<dbReference type="EMBL" id="UINC01122155">
    <property type="protein sequence ID" value="SVC97789.1"/>
    <property type="molecule type" value="Genomic_DNA"/>
</dbReference>
<reference evidence="7" key="1">
    <citation type="submission" date="2018-05" db="EMBL/GenBank/DDBJ databases">
        <authorList>
            <person name="Lanie J.A."/>
            <person name="Ng W.-L."/>
            <person name="Kazmierczak K.M."/>
            <person name="Andrzejewski T.M."/>
            <person name="Davidsen T.M."/>
            <person name="Wayne K.J."/>
            <person name="Tettelin H."/>
            <person name="Glass J.I."/>
            <person name="Rusch D."/>
            <person name="Podicherti R."/>
            <person name="Tsui H.-C.T."/>
            <person name="Winkler M.E."/>
        </authorList>
    </citation>
    <scope>NUCLEOTIDE SEQUENCE</scope>
</reference>
<evidence type="ECO:0000256" key="5">
    <source>
        <dbReference type="SAM" id="Phobius"/>
    </source>
</evidence>
<accession>A0A382RJC2</accession>
<dbReference type="GO" id="GO:0012505">
    <property type="term" value="C:endomembrane system"/>
    <property type="evidence" value="ECO:0007669"/>
    <property type="project" value="UniProtKB-SubCell"/>
</dbReference>
<keyword evidence="2 5" id="KW-0812">Transmembrane</keyword>
<dbReference type="InterPro" id="IPR010652">
    <property type="entry name" value="DUF1232"/>
</dbReference>
<keyword evidence="4 5" id="KW-0472">Membrane</keyword>
<dbReference type="Pfam" id="PF06803">
    <property type="entry name" value="DUF1232"/>
    <property type="match status" value="1"/>
</dbReference>
<evidence type="ECO:0000256" key="3">
    <source>
        <dbReference type="ARBA" id="ARBA00022989"/>
    </source>
</evidence>
<feature type="domain" description="DUF1232" evidence="6">
    <location>
        <begin position="18"/>
        <end position="52"/>
    </location>
</feature>
<evidence type="ECO:0000259" key="6">
    <source>
        <dbReference type="Pfam" id="PF06803"/>
    </source>
</evidence>
<feature type="transmembrane region" description="Helical" evidence="5">
    <location>
        <begin position="41"/>
        <end position="61"/>
    </location>
</feature>
<name>A0A382RJC2_9ZZZZ</name>
<keyword evidence="3 5" id="KW-1133">Transmembrane helix</keyword>
<evidence type="ECO:0000256" key="1">
    <source>
        <dbReference type="ARBA" id="ARBA00004127"/>
    </source>
</evidence>
<dbReference type="AlphaFoldDB" id="A0A382RJC2"/>
<evidence type="ECO:0000313" key="7">
    <source>
        <dbReference type="EMBL" id="SVC97789.1"/>
    </source>
</evidence>
<evidence type="ECO:0000256" key="4">
    <source>
        <dbReference type="ARBA" id="ARBA00023136"/>
    </source>
</evidence>
<evidence type="ECO:0000256" key="2">
    <source>
        <dbReference type="ARBA" id="ARBA00022692"/>
    </source>
</evidence>
<protein>
    <recommendedName>
        <fullName evidence="6">DUF1232 domain-containing protein</fullName>
    </recommendedName>
</protein>
<proteinExistence type="predicted"/>
<comment type="subcellular location">
    <subcellularLocation>
        <location evidence="1">Endomembrane system</location>
        <topology evidence="1">Multi-pass membrane protein</topology>
    </subcellularLocation>
</comment>
<gene>
    <name evidence="7" type="ORF">METZ01_LOCUS350643</name>
</gene>
<organism evidence="7">
    <name type="scientific">marine metagenome</name>
    <dbReference type="NCBI Taxonomy" id="408172"/>
    <lineage>
        <taxon>unclassified sequences</taxon>
        <taxon>metagenomes</taxon>
        <taxon>ecological metagenomes</taxon>
    </lineage>
</organism>
<sequence length="102" mass="11390">MTLFFRLMLDRRVPWKLKLLPLLAIGYAVLPWDFLPDLIPIVGWIDDIVILIVATLVFLGLGSSSTAFSSAHKPGNEHVNKPKGDVVDGVYRVIDDESDTEK</sequence>